<dbReference type="Proteomes" id="UP000799755">
    <property type="component" value="Unassembled WGS sequence"/>
</dbReference>
<comment type="caution">
    <text evidence="1">The sequence shown here is derived from an EMBL/GenBank/DDBJ whole genome shotgun (WGS) entry which is preliminary data.</text>
</comment>
<gene>
    <name evidence="1" type="ORF">BDR25DRAFT_283711</name>
</gene>
<accession>A0ACB6QZ98</accession>
<evidence type="ECO:0000313" key="2">
    <source>
        <dbReference type="Proteomes" id="UP000799755"/>
    </source>
</evidence>
<sequence>MPPYLLACARPAVLRQSLLSRLTCIASKRLFSAIVSSPSRDQVSIPCRSNGSISLDIFRPSTASPSVLVYLPSGPILPDQSEEEERVIAALATTSGSTVVRINYRLSPEYQYPTPIHDVLLGYDWILENLLHDELRKPHLARLGVCGELVGGSLATMLALTECRLGGRSIAAAAVNNPITDWAFPDELPIQEPALLPEPNAPEETSSPADEDLMAWWTKQDEEESRQKPQRQKRKPKPLSLSWEQNSDNSIIPTLLLSGERDVLFRTPEHYLDRFASPIHFFRSPHGKLVYPYDNHGFASMPSEQLQDPLDFETQMSINHYESFDGSPKPVVVPTLVRCRAYARIYPPSGSSLSLPRWHITTGSESPLLDQASELAKRMRRAIARQSLRARTSRVHWADPSEKARYEEDAEQKVHMSVLAGTGLWTQSNSDLEWRSQLAEVGIWMRENLAPTHRTR</sequence>
<organism evidence="1 2">
    <name type="scientific">Lindgomyces ingoldianus</name>
    <dbReference type="NCBI Taxonomy" id="673940"/>
    <lineage>
        <taxon>Eukaryota</taxon>
        <taxon>Fungi</taxon>
        <taxon>Dikarya</taxon>
        <taxon>Ascomycota</taxon>
        <taxon>Pezizomycotina</taxon>
        <taxon>Dothideomycetes</taxon>
        <taxon>Pleosporomycetidae</taxon>
        <taxon>Pleosporales</taxon>
        <taxon>Lindgomycetaceae</taxon>
        <taxon>Lindgomyces</taxon>
    </lineage>
</organism>
<protein>
    <submittedName>
        <fullName evidence="1">Alpha/beta-hydrolase</fullName>
    </submittedName>
</protein>
<dbReference type="EMBL" id="MU003502">
    <property type="protein sequence ID" value="KAF2472319.1"/>
    <property type="molecule type" value="Genomic_DNA"/>
</dbReference>
<proteinExistence type="predicted"/>
<name>A0ACB6QZ98_9PLEO</name>
<reference evidence="1" key="1">
    <citation type="journal article" date="2020" name="Stud. Mycol.">
        <title>101 Dothideomycetes genomes: a test case for predicting lifestyles and emergence of pathogens.</title>
        <authorList>
            <person name="Haridas S."/>
            <person name="Albert R."/>
            <person name="Binder M."/>
            <person name="Bloem J."/>
            <person name="Labutti K."/>
            <person name="Salamov A."/>
            <person name="Andreopoulos B."/>
            <person name="Baker S."/>
            <person name="Barry K."/>
            <person name="Bills G."/>
            <person name="Bluhm B."/>
            <person name="Cannon C."/>
            <person name="Castanera R."/>
            <person name="Culley D."/>
            <person name="Daum C."/>
            <person name="Ezra D."/>
            <person name="Gonzalez J."/>
            <person name="Henrissat B."/>
            <person name="Kuo A."/>
            <person name="Liang C."/>
            <person name="Lipzen A."/>
            <person name="Lutzoni F."/>
            <person name="Magnuson J."/>
            <person name="Mondo S."/>
            <person name="Nolan M."/>
            <person name="Ohm R."/>
            <person name="Pangilinan J."/>
            <person name="Park H.-J."/>
            <person name="Ramirez L."/>
            <person name="Alfaro M."/>
            <person name="Sun H."/>
            <person name="Tritt A."/>
            <person name="Yoshinaga Y."/>
            <person name="Zwiers L.-H."/>
            <person name="Turgeon B."/>
            <person name="Goodwin S."/>
            <person name="Spatafora J."/>
            <person name="Crous P."/>
            <person name="Grigoriev I."/>
        </authorList>
    </citation>
    <scope>NUCLEOTIDE SEQUENCE</scope>
    <source>
        <strain evidence="1">ATCC 200398</strain>
    </source>
</reference>
<keyword evidence="2" id="KW-1185">Reference proteome</keyword>
<evidence type="ECO:0000313" key="1">
    <source>
        <dbReference type="EMBL" id="KAF2472319.1"/>
    </source>
</evidence>